<dbReference type="Gene3D" id="1.10.10.60">
    <property type="entry name" value="Homeodomain-like"/>
    <property type="match status" value="1"/>
</dbReference>
<gene>
    <name evidence="2" type="ORF">CDV49_08220</name>
</gene>
<feature type="region of interest" description="Disordered" evidence="1">
    <location>
        <begin position="117"/>
        <end position="170"/>
    </location>
</feature>
<reference evidence="2 3" key="1">
    <citation type="submission" date="2016-12" db="EMBL/GenBank/DDBJ databases">
        <title>Comparison of Traditional DNA-DNA Hybridization with In Silico Genomic Analysis.</title>
        <authorList>
            <person name="Nicholson A.C."/>
            <person name="Humrighouse B.W."/>
            <person name="Graziano J."/>
            <person name="Lasker B."/>
            <person name="Whitney A.M."/>
            <person name="Mcquiston J.R."/>
        </authorList>
    </citation>
    <scope>NUCLEOTIDE SEQUENCE [LARGE SCALE GENOMIC DNA]</scope>
    <source>
        <strain evidence="2 3">H2240</strain>
    </source>
</reference>
<sequence>MDDVVFDLFGNPVRSSKGERGRPAYEATEKDRNKVKLLLALGWSNQRIANAVAISLATLKRYFRAELKVRDQMRDRLEARRLEQAMELALAGNVGAMRQLDRLIDKNDQKLAAAKMMNTGSENPDQDDDEKPASRYVGKGEVARKKANALASGDADSEWGSLLRPGRYDG</sequence>
<proteinExistence type="predicted"/>
<evidence type="ECO:0000313" key="2">
    <source>
        <dbReference type="EMBL" id="OWJ78412.1"/>
    </source>
</evidence>
<dbReference type="OrthoDB" id="6039124at2"/>
<dbReference type="Proteomes" id="UP000196878">
    <property type="component" value="Unassembled WGS sequence"/>
</dbReference>
<organism evidence="2 3">
    <name type="scientific">Haematobacter genomosp. 1</name>
    <dbReference type="NCBI Taxonomy" id="366618"/>
    <lineage>
        <taxon>Bacteria</taxon>
        <taxon>Pseudomonadati</taxon>
        <taxon>Pseudomonadota</taxon>
        <taxon>Alphaproteobacteria</taxon>
        <taxon>Rhodobacterales</taxon>
        <taxon>Paracoccaceae</taxon>
        <taxon>Haematobacter</taxon>
    </lineage>
</organism>
<keyword evidence="3" id="KW-1185">Reference proteome</keyword>
<comment type="caution">
    <text evidence="2">The sequence shown here is derived from an EMBL/GenBank/DDBJ whole genome shotgun (WGS) entry which is preliminary data.</text>
</comment>
<dbReference type="RefSeq" id="WP_088215071.1">
    <property type="nucleotide sequence ID" value="NZ_NIPW01000011.1"/>
</dbReference>
<evidence type="ECO:0000256" key="1">
    <source>
        <dbReference type="SAM" id="MobiDB-lite"/>
    </source>
</evidence>
<name>A0A212AC03_9RHOB</name>
<evidence type="ECO:0000313" key="3">
    <source>
        <dbReference type="Proteomes" id="UP000196878"/>
    </source>
</evidence>
<protein>
    <submittedName>
        <fullName evidence="2">Resolvase</fullName>
    </submittedName>
</protein>
<dbReference type="EMBL" id="NIPW01000011">
    <property type="protein sequence ID" value="OWJ78412.1"/>
    <property type="molecule type" value="Genomic_DNA"/>
</dbReference>
<accession>A0A212AC03</accession>
<dbReference type="AlphaFoldDB" id="A0A212AC03"/>